<feature type="domain" description="J" evidence="7">
    <location>
        <begin position="7"/>
        <end position="72"/>
    </location>
</feature>
<gene>
    <name evidence="8" type="ORF">WG66_6476</name>
</gene>
<keyword evidence="3" id="KW-0963">Cytoplasm</keyword>
<evidence type="ECO:0000256" key="2">
    <source>
        <dbReference type="ARBA" id="ARBA00004496"/>
    </source>
</evidence>
<dbReference type="SMART" id="SM00271">
    <property type="entry name" value="DnaJ"/>
    <property type="match status" value="1"/>
</dbReference>
<evidence type="ECO:0000259" key="7">
    <source>
        <dbReference type="PROSITE" id="PS50076"/>
    </source>
</evidence>
<keyword evidence="4" id="KW-0143">Chaperone</keyword>
<evidence type="ECO:0000256" key="6">
    <source>
        <dbReference type="SAM" id="MobiDB-lite"/>
    </source>
</evidence>
<protein>
    <recommendedName>
        <fullName evidence="7">J domain-containing protein</fullName>
    </recommendedName>
</protein>
<evidence type="ECO:0000256" key="5">
    <source>
        <dbReference type="ARBA" id="ARBA00023242"/>
    </source>
</evidence>
<dbReference type="eggNOG" id="KOG0691">
    <property type="taxonomic scope" value="Eukaryota"/>
</dbReference>
<dbReference type="EMBL" id="LATX01001532">
    <property type="protein sequence ID" value="KTB40942.1"/>
    <property type="molecule type" value="Genomic_DNA"/>
</dbReference>
<reference evidence="8 9" key="1">
    <citation type="submission" date="2015-12" db="EMBL/GenBank/DDBJ databases">
        <title>Draft genome sequence of Moniliophthora roreri, the causal agent of frosty pod rot of cacao.</title>
        <authorList>
            <person name="Aime M.C."/>
            <person name="Diaz-Valderrama J.R."/>
            <person name="Kijpornyongpan T."/>
            <person name="Phillips-Mora W."/>
        </authorList>
    </citation>
    <scope>NUCLEOTIDE SEQUENCE [LARGE SCALE GENOMIC DNA]</scope>
    <source>
        <strain evidence="8 9">MCA 2952</strain>
    </source>
</reference>
<comment type="caution">
    <text evidence="8">The sequence shown here is derived from an EMBL/GenBank/DDBJ whole genome shotgun (WGS) entry which is preliminary data.</text>
</comment>
<dbReference type="PRINTS" id="PR00625">
    <property type="entry name" value="JDOMAIN"/>
</dbReference>
<dbReference type="PANTHER" id="PTHR44313:SF1">
    <property type="entry name" value="DNAJ HOMOLOG SUBFAMILY C MEMBER 17"/>
    <property type="match status" value="1"/>
</dbReference>
<dbReference type="Proteomes" id="UP000054988">
    <property type="component" value="Unassembled WGS sequence"/>
</dbReference>
<accession>A0A0W0FXM7</accession>
<dbReference type="AlphaFoldDB" id="A0A0W0FXM7"/>
<evidence type="ECO:0000256" key="4">
    <source>
        <dbReference type="ARBA" id="ARBA00023186"/>
    </source>
</evidence>
<dbReference type="GO" id="GO:0000390">
    <property type="term" value="P:spliceosomal complex disassembly"/>
    <property type="evidence" value="ECO:0007669"/>
    <property type="project" value="TreeGrafter"/>
</dbReference>
<dbReference type="Pfam" id="PF00226">
    <property type="entry name" value="DnaJ"/>
    <property type="match status" value="1"/>
</dbReference>
<dbReference type="GO" id="GO:0005681">
    <property type="term" value="C:spliceosomal complex"/>
    <property type="evidence" value="ECO:0007669"/>
    <property type="project" value="TreeGrafter"/>
</dbReference>
<dbReference type="InterPro" id="IPR036869">
    <property type="entry name" value="J_dom_sf"/>
</dbReference>
<dbReference type="InterPro" id="IPR052094">
    <property type="entry name" value="Pre-mRNA-splicing_ERAD"/>
</dbReference>
<dbReference type="PROSITE" id="PS50076">
    <property type="entry name" value="DNAJ_2"/>
    <property type="match status" value="1"/>
</dbReference>
<dbReference type="CDD" id="cd06257">
    <property type="entry name" value="DnaJ"/>
    <property type="match status" value="1"/>
</dbReference>
<organism evidence="8 9">
    <name type="scientific">Moniliophthora roreri</name>
    <name type="common">Frosty pod rot fungus</name>
    <name type="synonym">Monilia roreri</name>
    <dbReference type="NCBI Taxonomy" id="221103"/>
    <lineage>
        <taxon>Eukaryota</taxon>
        <taxon>Fungi</taxon>
        <taxon>Dikarya</taxon>
        <taxon>Basidiomycota</taxon>
        <taxon>Agaricomycotina</taxon>
        <taxon>Agaricomycetes</taxon>
        <taxon>Agaricomycetidae</taxon>
        <taxon>Agaricales</taxon>
        <taxon>Marasmiineae</taxon>
        <taxon>Marasmiaceae</taxon>
        <taxon>Moniliophthora</taxon>
    </lineage>
</organism>
<name>A0A0W0FXM7_MONRR</name>
<keyword evidence="5" id="KW-0539">Nucleus</keyword>
<feature type="region of interest" description="Disordered" evidence="6">
    <location>
        <begin position="295"/>
        <end position="339"/>
    </location>
</feature>
<evidence type="ECO:0000313" key="8">
    <source>
        <dbReference type="EMBL" id="KTB40942.1"/>
    </source>
</evidence>
<feature type="region of interest" description="Disordered" evidence="6">
    <location>
        <begin position="103"/>
        <end position="163"/>
    </location>
</feature>
<proteinExistence type="predicted"/>
<dbReference type="InterPro" id="IPR001623">
    <property type="entry name" value="DnaJ_domain"/>
</dbReference>
<feature type="compositionally biased region" description="Basic and acidic residues" evidence="6">
    <location>
        <begin position="103"/>
        <end position="155"/>
    </location>
</feature>
<dbReference type="SUPFAM" id="SSF46565">
    <property type="entry name" value="Chaperone J-domain"/>
    <property type="match status" value="1"/>
</dbReference>
<comment type="subcellular location">
    <subcellularLocation>
        <location evidence="2">Cytoplasm</location>
    </subcellularLocation>
    <subcellularLocation>
        <location evidence="1">Nucleus</location>
    </subcellularLocation>
</comment>
<sequence>MSEEETNPYELLDVKQEATEQEIRTAYRQRSLKVHPDRNPNNPDAAKKFHELNQAYELLLDPLRRLALDAKLRVKQARAERFKSYDNKRKNLVQELEERERAFKKQKLEKQKEAQARFQEEEKIKDEGRRLREGKQKQLHEQETENKRQREKEQAEMEAPTLQSTDTTVRVKYSLSDHPELTTPESLSGLLKAFGETDTETIVISLKTPKKAPHKPPKHGTALVPFKRIGDAFAAVCASGKTERGLSGIEIGWVGGKEPQILGWLKKMGKLGPGGVSSSCGAEEKTPVIQRDAAKAALPQMQSTSSSAGSFSSFPETFPDLSAPPPTAPKPSAAGLDYESLTLMRMRQAERERLEREILEQEANE</sequence>
<dbReference type="GO" id="GO:0005737">
    <property type="term" value="C:cytoplasm"/>
    <property type="evidence" value="ECO:0007669"/>
    <property type="project" value="UniProtKB-SubCell"/>
</dbReference>
<dbReference type="PANTHER" id="PTHR44313">
    <property type="entry name" value="DNAJ HOMOLOG SUBFAMILY C MEMBER 17"/>
    <property type="match status" value="1"/>
</dbReference>
<evidence type="ECO:0000256" key="3">
    <source>
        <dbReference type="ARBA" id="ARBA00022490"/>
    </source>
</evidence>
<evidence type="ECO:0000313" key="9">
    <source>
        <dbReference type="Proteomes" id="UP000054988"/>
    </source>
</evidence>
<feature type="compositionally biased region" description="Low complexity" evidence="6">
    <location>
        <begin position="303"/>
        <end position="313"/>
    </location>
</feature>
<evidence type="ECO:0000256" key="1">
    <source>
        <dbReference type="ARBA" id="ARBA00004123"/>
    </source>
</evidence>
<dbReference type="Gene3D" id="1.10.287.110">
    <property type="entry name" value="DnaJ domain"/>
    <property type="match status" value="1"/>
</dbReference>